<feature type="region of interest" description="Disordered" evidence="5">
    <location>
        <begin position="152"/>
        <end position="229"/>
    </location>
</feature>
<evidence type="ECO:0000256" key="6">
    <source>
        <dbReference type="SAM" id="Phobius"/>
    </source>
</evidence>
<evidence type="ECO:0000256" key="3">
    <source>
        <dbReference type="ARBA" id="ARBA00022989"/>
    </source>
</evidence>
<keyword evidence="8" id="KW-1185">Reference proteome</keyword>
<keyword evidence="3 6" id="KW-1133">Transmembrane helix</keyword>
<comment type="subcellular location">
    <subcellularLocation>
        <location evidence="1">Membrane</location>
        <topology evidence="1">Single-pass membrane protein</topology>
    </subcellularLocation>
</comment>
<evidence type="ECO:0000256" key="5">
    <source>
        <dbReference type="SAM" id="MobiDB-lite"/>
    </source>
</evidence>
<dbReference type="AlphaFoldDB" id="A0A0P1BET3"/>
<evidence type="ECO:0000313" key="7">
    <source>
        <dbReference type="EMBL" id="CEH13987.1"/>
    </source>
</evidence>
<feature type="compositionally biased region" description="Low complexity" evidence="5">
    <location>
        <begin position="166"/>
        <end position="212"/>
    </location>
</feature>
<feature type="region of interest" description="Disordered" evidence="5">
    <location>
        <begin position="277"/>
        <end position="297"/>
    </location>
</feature>
<dbReference type="OrthoDB" id="3366894at2759"/>
<protein>
    <submittedName>
        <fullName evidence="7">Uncharacterized protein</fullName>
    </submittedName>
</protein>
<dbReference type="PANTHER" id="PTHR15549">
    <property type="entry name" value="PAIRED IMMUNOGLOBULIN-LIKE TYPE 2 RECEPTOR"/>
    <property type="match status" value="1"/>
</dbReference>
<keyword evidence="2 6" id="KW-0812">Transmembrane</keyword>
<feature type="compositionally biased region" description="Polar residues" evidence="5">
    <location>
        <begin position="553"/>
        <end position="567"/>
    </location>
</feature>
<proteinExistence type="predicted"/>
<keyword evidence="4 6" id="KW-0472">Membrane</keyword>
<feature type="compositionally biased region" description="Basic and acidic residues" evidence="5">
    <location>
        <begin position="468"/>
        <end position="487"/>
    </location>
</feature>
<dbReference type="Proteomes" id="UP000054845">
    <property type="component" value="Unassembled WGS sequence"/>
</dbReference>
<accession>A0A0P1BET3</accession>
<evidence type="ECO:0000256" key="2">
    <source>
        <dbReference type="ARBA" id="ARBA00022692"/>
    </source>
</evidence>
<organism evidence="7 8">
    <name type="scientific">Ceraceosorus bombacis</name>
    <dbReference type="NCBI Taxonomy" id="401625"/>
    <lineage>
        <taxon>Eukaryota</taxon>
        <taxon>Fungi</taxon>
        <taxon>Dikarya</taxon>
        <taxon>Basidiomycota</taxon>
        <taxon>Ustilaginomycotina</taxon>
        <taxon>Exobasidiomycetes</taxon>
        <taxon>Ceraceosorales</taxon>
        <taxon>Ceraceosoraceae</taxon>
        <taxon>Ceraceosorus</taxon>
    </lineage>
</organism>
<evidence type="ECO:0000313" key="8">
    <source>
        <dbReference type="Proteomes" id="UP000054845"/>
    </source>
</evidence>
<name>A0A0P1BET3_9BASI</name>
<feature type="region of interest" description="Disordered" evidence="5">
    <location>
        <begin position="546"/>
        <end position="568"/>
    </location>
</feature>
<feature type="region of interest" description="Disordered" evidence="5">
    <location>
        <begin position="1"/>
        <end position="27"/>
    </location>
</feature>
<feature type="compositionally biased region" description="Polar residues" evidence="5">
    <location>
        <begin position="1"/>
        <end position="12"/>
    </location>
</feature>
<dbReference type="EMBL" id="CCYA01000238">
    <property type="protein sequence ID" value="CEH13987.1"/>
    <property type="molecule type" value="Genomic_DNA"/>
</dbReference>
<feature type="transmembrane region" description="Helical" evidence="6">
    <location>
        <begin position="232"/>
        <end position="253"/>
    </location>
</feature>
<dbReference type="GO" id="GO:0071944">
    <property type="term" value="C:cell periphery"/>
    <property type="evidence" value="ECO:0007669"/>
    <property type="project" value="UniProtKB-ARBA"/>
</dbReference>
<evidence type="ECO:0000256" key="4">
    <source>
        <dbReference type="ARBA" id="ARBA00023136"/>
    </source>
</evidence>
<dbReference type="GO" id="GO:0016020">
    <property type="term" value="C:membrane"/>
    <property type="evidence" value="ECO:0007669"/>
    <property type="project" value="UniProtKB-SubCell"/>
</dbReference>
<feature type="region of interest" description="Disordered" evidence="5">
    <location>
        <begin position="453"/>
        <end position="509"/>
    </location>
</feature>
<reference evidence="7 8" key="1">
    <citation type="submission" date="2014-09" db="EMBL/GenBank/DDBJ databases">
        <authorList>
            <person name="Magalhaes I.L.F."/>
            <person name="Oliveira U."/>
            <person name="Santos F.R."/>
            <person name="Vidigal T.H.D.A."/>
            <person name="Brescovit A.D."/>
            <person name="Santos A.J."/>
        </authorList>
    </citation>
    <scope>NUCLEOTIDE SEQUENCE [LARGE SCALE GENOMIC DNA]</scope>
</reference>
<evidence type="ECO:0000256" key="1">
    <source>
        <dbReference type="ARBA" id="ARBA00004167"/>
    </source>
</evidence>
<sequence>MSQTSDTYNLPFSSTSDDGADSQQSSDASAGVYDGVLHLIASGATTCEQSTVFWTWSGREDSTASVALAIQRLDNDSVGTDSRRSINIRRSTRRHSNLVARAGAPINVAGSVALSSNRWSWDTSVDAGRYRWVATVVGSDIIATSSPFTVTRGTDTSCIPGGGSDDSGTTTEDPAGTSASAPASTDPAPATTTAAVHPSSAPASDPSATASTLSGNDHSPKNSSGGGGVSSGGIAAAVVLSLLTLAALVILFLRRRAAAAAGRQGGQNIWNEKFFGGMGRSESRQSQHKRTISEPMDPVHSAGLAMHEADIRATMRNPTFGDASMLNRDHAIDFSQPGSPDAQPISPSHFAHLAQRGNSDVRSEADQESSFGHAGVGAGAGLYMQENRNLGRDSTLITPAQQSHFSQSTAATDPWLSGRPESTDVDPFTNENAVIVTAHRQPAAVAPAVTVTRADSTVRRKPVPSFHSDSDVSRNIEIADAREELNDRSGPTHGHLTAEGGTESPFSDANEVRALSPAQQSSMNEHSITNEHEALTPPLLPFAERVTHDRSSRSSGFPESAKGSDSPSLDIEVDRLAAHDYNRPPFAPPGTRTLLEAPQEAATRSGSSPAAFNEQDQFKLSVHLGEGDFRFSFPGQ</sequence>
<dbReference type="STRING" id="401625.A0A0P1BET3"/>
<feature type="compositionally biased region" description="Low complexity" evidence="5">
    <location>
        <begin position="13"/>
        <end position="27"/>
    </location>
</feature>
<dbReference type="InterPro" id="IPR051694">
    <property type="entry name" value="Immunoregulatory_rcpt-like"/>
</dbReference>